<dbReference type="GO" id="GO:0008171">
    <property type="term" value="F:O-methyltransferase activity"/>
    <property type="evidence" value="ECO:0007669"/>
    <property type="project" value="InterPro"/>
</dbReference>
<keyword evidence="3" id="KW-0949">S-adenosyl-L-methionine</keyword>
<dbReference type="PIRSF" id="PIRSF005739">
    <property type="entry name" value="O-mtase"/>
    <property type="match status" value="1"/>
</dbReference>
<evidence type="ECO:0000256" key="4">
    <source>
        <dbReference type="PIRSR" id="PIRSR005739-1"/>
    </source>
</evidence>
<dbReference type="InterPro" id="IPR012967">
    <property type="entry name" value="COMT_dimerisation"/>
</dbReference>
<dbReference type="Pfam" id="PF00891">
    <property type="entry name" value="Methyltransf_2"/>
    <property type="match status" value="1"/>
</dbReference>
<dbReference type="EMBL" id="WPNZ01000017">
    <property type="protein sequence ID" value="MVO88523.1"/>
    <property type="molecule type" value="Genomic_DNA"/>
</dbReference>
<dbReference type="GO" id="GO:0032259">
    <property type="term" value="P:methylation"/>
    <property type="evidence" value="ECO:0007669"/>
    <property type="project" value="UniProtKB-KW"/>
</dbReference>
<dbReference type="SUPFAM" id="SSF46785">
    <property type="entry name" value="Winged helix' DNA-binding domain"/>
    <property type="match status" value="1"/>
</dbReference>
<sequence length="359" mass="38642">MTSLRPAPARTVETRADDAATRALLVRMAYGYMTSQAIHTAVRLRVPELLGDGERDSVELALLTGTHAPSLHRLLRALTAFGVLRETTPGRFANAPTGALLAPSAPGHLADITRLFCGQEFWSSWSRLTHSITTGEAAFDTVYGTDFYDHVARHPEFAQLFGDAMAANAAFEAPFVVAGFDFSPYRTLVDVGGGDGTLLAAILSAHPEGRGVVLETPAMAVQAREKLAAAGLAARAEVVPGDFFDQVPAGGEGYLLKSVLHNWDDERCVGILRRCREAMEETGTLLVVEPVLPDTARASVCVESAFSDLNMLVLTAGGFERTERQLRDIFTRAGFALESVSATIEATDFRVVRGRPVPR</sequence>
<organism evidence="7 8">
    <name type="scientific">Streptomyces typhae</name>
    <dbReference type="NCBI Taxonomy" id="2681492"/>
    <lineage>
        <taxon>Bacteria</taxon>
        <taxon>Bacillati</taxon>
        <taxon>Actinomycetota</taxon>
        <taxon>Actinomycetes</taxon>
        <taxon>Kitasatosporales</taxon>
        <taxon>Streptomycetaceae</taxon>
        <taxon>Streptomyces</taxon>
    </lineage>
</organism>
<feature type="domain" description="O-methyltransferase C-terminal" evidence="5">
    <location>
        <begin position="125"/>
        <end position="336"/>
    </location>
</feature>
<dbReference type="InterPro" id="IPR036388">
    <property type="entry name" value="WH-like_DNA-bd_sf"/>
</dbReference>
<dbReference type="InterPro" id="IPR036390">
    <property type="entry name" value="WH_DNA-bd_sf"/>
</dbReference>
<proteinExistence type="predicted"/>
<dbReference type="Proteomes" id="UP000483802">
    <property type="component" value="Unassembled WGS sequence"/>
</dbReference>
<gene>
    <name evidence="7" type="ORF">GPA10_28115</name>
</gene>
<evidence type="ECO:0000256" key="2">
    <source>
        <dbReference type="ARBA" id="ARBA00022679"/>
    </source>
</evidence>
<evidence type="ECO:0000256" key="3">
    <source>
        <dbReference type="ARBA" id="ARBA00022691"/>
    </source>
</evidence>
<dbReference type="SUPFAM" id="SSF53335">
    <property type="entry name" value="S-adenosyl-L-methionine-dependent methyltransferases"/>
    <property type="match status" value="1"/>
</dbReference>
<protein>
    <submittedName>
        <fullName evidence="7">Methyltransferase</fullName>
    </submittedName>
</protein>
<dbReference type="InterPro" id="IPR016461">
    <property type="entry name" value="COMT-like"/>
</dbReference>
<dbReference type="InterPro" id="IPR029063">
    <property type="entry name" value="SAM-dependent_MTases_sf"/>
</dbReference>
<accession>A0A6L6X3U2</accession>
<dbReference type="CDD" id="cd02440">
    <property type="entry name" value="AdoMet_MTases"/>
    <property type="match status" value="1"/>
</dbReference>
<evidence type="ECO:0000256" key="1">
    <source>
        <dbReference type="ARBA" id="ARBA00022603"/>
    </source>
</evidence>
<name>A0A6L6X3U2_9ACTN</name>
<keyword evidence="8" id="KW-1185">Reference proteome</keyword>
<evidence type="ECO:0000259" key="5">
    <source>
        <dbReference type="Pfam" id="PF00891"/>
    </source>
</evidence>
<dbReference type="RefSeq" id="WP_157167941.1">
    <property type="nucleotide sequence ID" value="NZ_WPNZ01000017.1"/>
</dbReference>
<evidence type="ECO:0000259" key="6">
    <source>
        <dbReference type="Pfam" id="PF08100"/>
    </source>
</evidence>
<dbReference type="Gene3D" id="3.40.50.150">
    <property type="entry name" value="Vaccinia Virus protein VP39"/>
    <property type="match status" value="1"/>
</dbReference>
<dbReference type="PANTHER" id="PTHR43712:SF2">
    <property type="entry name" value="O-METHYLTRANSFERASE CICE"/>
    <property type="match status" value="1"/>
</dbReference>
<evidence type="ECO:0000313" key="8">
    <source>
        <dbReference type="Proteomes" id="UP000483802"/>
    </source>
</evidence>
<dbReference type="Gene3D" id="1.10.10.10">
    <property type="entry name" value="Winged helix-like DNA-binding domain superfamily/Winged helix DNA-binding domain"/>
    <property type="match status" value="1"/>
</dbReference>
<dbReference type="AlphaFoldDB" id="A0A6L6X3U2"/>
<comment type="caution">
    <text evidence="7">The sequence shown here is derived from an EMBL/GenBank/DDBJ whole genome shotgun (WGS) entry which is preliminary data.</text>
</comment>
<dbReference type="PANTHER" id="PTHR43712">
    <property type="entry name" value="PUTATIVE (AFU_ORTHOLOGUE AFUA_4G14580)-RELATED"/>
    <property type="match status" value="1"/>
</dbReference>
<feature type="domain" description="O-methyltransferase dimerisation" evidence="6">
    <location>
        <begin position="27"/>
        <end position="102"/>
    </location>
</feature>
<evidence type="ECO:0000313" key="7">
    <source>
        <dbReference type="EMBL" id="MVO88523.1"/>
    </source>
</evidence>
<dbReference type="PROSITE" id="PS51683">
    <property type="entry name" value="SAM_OMT_II"/>
    <property type="match status" value="1"/>
</dbReference>
<dbReference type="InterPro" id="IPR001077">
    <property type="entry name" value="COMT_C"/>
</dbReference>
<dbReference type="GO" id="GO:0046983">
    <property type="term" value="F:protein dimerization activity"/>
    <property type="evidence" value="ECO:0007669"/>
    <property type="project" value="InterPro"/>
</dbReference>
<dbReference type="Pfam" id="PF08100">
    <property type="entry name" value="Dimerisation"/>
    <property type="match status" value="1"/>
</dbReference>
<keyword evidence="2 7" id="KW-0808">Transferase</keyword>
<reference evidence="7 8" key="1">
    <citation type="submission" date="2019-11" db="EMBL/GenBank/DDBJ databases">
        <title>Streptomyces typhae sp. nov., a novel endophytic actinomycete isolated from the root of cattail pollen (Typha angustifolia L.).</title>
        <authorList>
            <person name="Peng C."/>
        </authorList>
    </citation>
    <scope>NUCLEOTIDE SEQUENCE [LARGE SCALE GENOMIC DNA]</scope>
    <source>
        <strain evidence="8">p1417</strain>
    </source>
</reference>
<dbReference type="Gene3D" id="1.10.287.1350">
    <property type="match status" value="1"/>
</dbReference>
<keyword evidence="1 7" id="KW-0489">Methyltransferase</keyword>
<feature type="active site" description="Proton acceptor" evidence="4">
    <location>
        <position position="261"/>
    </location>
</feature>